<dbReference type="InterPro" id="IPR051794">
    <property type="entry name" value="PG_Endopeptidase_C40"/>
</dbReference>
<dbReference type="EMBL" id="QQTP01000003">
    <property type="protein sequence ID" value="RDJ26892.1"/>
    <property type="molecule type" value="Genomic_DNA"/>
</dbReference>
<dbReference type="GO" id="GO:0008234">
    <property type="term" value="F:cysteine-type peptidase activity"/>
    <property type="evidence" value="ECO:0007669"/>
    <property type="project" value="UniProtKB-KW"/>
</dbReference>
<dbReference type="SUPFAM" id="SSF54001">
    <property type="entry name" value="Cysteine proteinases"/>
    <property type="match status" value="1"/>
</dbReference>
<dbReference type="RefSeq" id="WP_114828776.1">
    <property type="nucleotide sequence ID" value="NZ_QQTO01000001.1"/>
</dbReference>
<dbReference type="PROSITE" id="PS51935">
    <property type="entry name" value="NLPC_P60"/>
    <property type="match status" value="1"/>
</dbReference>
<dbReference type="AlphaFoldDB" id="A0A370LA81"/>
<reference evidence="7" key="1">
    <citation type="submission" date="2018-07" db="EMBL/GenBank/DDBJ databases">
        <authorList>
            <person name="Safronova V.I."/>
            <person name="Chirak E.R."/>
            <person name="Sazanova A.L."/>
        </authorList>
    </citation>
    <scope>NUCLEOTIDE SEQUENCE [LARGE SCALE GENOMIC DNA]</scope>
    <source>
        <strain evidence="7">RCAM04685</strain>
    </source>
</reference>
<dbReference type="Gene3D" id="3.90.1720.10">
    <property type="entry name" value="endopeptidase domain like (from Nostoc punctiforme)"/>
    <property type="match status" value="1"/>
</dbReference>
<accession>A0A370LA81</accession>
<keyword evidence="7" id="KW-1185">Reference proteome</keyword>
<evidence type="ECO:0000256" key="1">
    <source>
        <dbReference type="ARBA" id="ARBA00007074"/>
    </source>
</evidence>
<gene>
    <name evidence="6" type="ORF">DWE98_08580</name>
</gene>
<keyword evidence="2" id="KW-0645">Protease</keyword>
<proteinExistence type="inferred from homology"/>
<keyword evidence="4" id="KW-0788">Thiol protease</keyword>
<dbReference type="Pfam" id="PF00877">
    <property type="entry name" value="NLPC_P60"/>
    <property type="match status" value="1"/>
</dbReference>
<dbReference type="Proteomes" id="UP000255207">
    <property type="component" value="Unassembled WGS sequence"/>
</dbReference>
<evidence type="ECO:0000256" key="3">
    <source>
        <dbReference type="ARBA" id="ARBA00022801"/>
    </source>
</evidence>
<organism evidence="6 7">
    <name type="scientific">Bosea caraganae</name>
    <dbReference type="NCBI Taxonomy" id="2763117"/>
    <lineage>
        <taxon>Bacteria</taxon>
        <taxon>Pseudomonadati</taxon>
        <taxon>Pseudomonadota</taxon>
        <taxon>Alphaproteobacteria</taxon>
        <taxon>Hyphomicrobiales</taxon>
        <taxon>Boseaceae</taxon>
        <taxon>Bosea</taxon>
    </lineage>
</organism>
<dbReference type="OrthoDB" id="9813368at2"/>
<evidence type="ECO:0000256" key="2">
    <source>
        <dbReference type="ARBA" id="ARBA00022670"/>
    </source>
</evidence>
<evidence type="ECO:0000313" key="7">
    <source>
        <dbReference type="Proteomes" id="UP000255207"/>
    </source>
</evidence>
<dbReference type="GO" id="GO:0006508">
    <property type="term" value="P:proteolysis"/>
    <property type="evidence" value="ECO:0007669"/>
    <property type="project" value="UniProtKB-KW"/>
</dbReference>
<name>A0A370LA81_9HYPH</name>
<feature type="domain" description="NlpC/P60" evidence="5">
    <location>
        <begin position="158"/>
        <end position="285"/>
    </location>
</feature>
<sequence>MNSILDRRLTPARPDLAARHLAGQVEARAFADSVMLRVVAPIAPLRREPRPDAPLDTEALAGEVVAIYEQYEGWAWGQLGSDGYVGYLPDDALRSDAPEPTHRVSALLSHVYPGPSIKLPPLALLPLGATVAVSGESGDFLVLADGGYLWRGHLQPPGAVESDFVAVAERFEHLPYLWGGKTAQGLDCSGLTQVSLAAAGIAAPRDTDMQEQALGTALAFDDSLSGLKRGDIVFWKGHVGLMTDAETLLHATAYTMNVYREPLRTARDRISKNSFGAITSIRRLG</sequence>
<dbReference type="PANTHER" id="PTHR47359">
    <property type="entry name" value="PEPTIDOGLYCAN DL-ENDOPEPTIDASE CWLO"/>
    <property type="match status" value="1"/>
</dbReference>
<comment type="caution">
    <text evidence="6">The sequence shown here is derived from an EMBL/GenBank/DDBJ whole genome shotgun (WGS) entry which is preliminary data.</text>
</comment>
<dbReference type="InterPro" id="IPR038765">
    <property type="entry name" value="Papain-like_cys_pep_sf"/>
</dbReference>
<evidence type="ECO:0000256" key="4">
    <source>
        <dbReference type="ARBA" id="ARBA00022807"/>
    </source>
</evidence>
<keyword evidence="3" id="KW-0378">Hydrolase</keyword>
<dbReference type="PANTHER" id="PTHR47359:SF3">
    <property type="entry name" value="NLP_P60 DOMAIN-CONTAINING PROTEIN-RELATED"/>
    <property type="match status" value="1"/>
</dbReference>
<dbReference type="Gene3D" id="2.30.30.40">
    <property type="entry name" value="SH3 Domains"/>
    <property type="match status" value="1"/>
</dbReference>
<dbReference type="InterPro" id="IPR000064">
    <property type="entry name" value="NLP_P60_dom"/>
</dbReference>
<comment type="similarity">
    <text evidence="1">Belongs to the peptidase C40 family.</text>
</comment>
<dbReference type="Pfam" id="PF18348">
    <property type="entry name" value="SH3_16"/>
    <property type="match status" value="1"/>
</dbReference>
<evidence type="ECO:0000313" key="6">
    <source>
        <dbReference type="EMBL" id="RDJ26892.1"/>
    </source>
</evidence>
<evidence type="ECO:0000259" key="5">
    <source>
        <dbReference type="PROSITE" id="PS51935"/>
    </source>
</evidence>
<dbReference type="InterPro" id="IPR041382">
    <property type="entry name" value="SH3_16"/>
</dbReference>
<protein>
    <submittedName>
        <fullName evidence="6">Peptidoglycan endopeptidase</fullName>
    </submittedName>
</protein>